<keyword evidence="3" id="KW-1185">Reference proteome</keyword>
<dbReference type="OrthoDB" id="5962009at2759"/>
<evidence type="ECO:0000256" key="1">
    <source>
        <dbReference type="ARBA" id="ARBA00023284"/>
    </source>
</evidence>
<dbReference type="Proteomes" id="UP000265618">
    <property type="component" value="Unassembled WGS sequence"/>
</dbReference>
<dbReference type="SUPFAM" id="SSF52833">
    <property type="entry name" value="Thioredoxin-like"/>
    <property type="match status" value="1"/>
</dbReference>
<feature type="non-terminal residue" evidence="2">
    <location>
        <position position="1"/>
    </location>
</feature>
<proteinExistence type="predicted"/>
<dbReference type="Pfam" id="PF10262">
    <property type="entry name" value="Rdx"/>
    <property type="match status" value="1"/>
</dbReference>
<dbReference type="AlphaFoldDB" id="A0A9K3DAJ8"/>
<evidence type="ECO:0000313" key="2">
    <source>
        <dbReference type="EMBL" id="GIQ91297.1"/>
    </source>
</evidence>
<dbReference type="Gene3D" id="3.40.30.10">
    <property type="entry name" value="Glutaredoxin"/>
    <property type="match status" value="1"/>
</dbReference>
<keyword evidence="1" id="KW-0676">Redox-active center</keyword>
<evidence type="ECO:0000313" key="3">
    <source>
        <dbReference type="Proteomes" id="UP000265618"/>
    </source>
</evidence>
<dbReference type="EMBL" id="BDIP01007464">
    <property type="protein sequence ID" value="GIQ91297.1"/>
    <property type="molecule type" value="Genomic_DNA"/>
</dbReference>
<accession>A0A9K3DAJ8</accession>
<dbReference type="InterPro" id="IPR036249">
    <property type="entry name" value="Thioredoxin-like_sf"/>
</dbReference>
<reference evidence="2 3" key="1">
    <citation type="journal article" date="2018" name="PLoS ONE">
        <title>The draft genome of Kipferlia bialata reveals reductive genome evolution in fornicate parasites.</title>
        <authorList>
            <person name="Tanifuji G."/>
            <person name="Takabayashi S."/>
            <person name="Kume K."/>
            <person name="Takagi M."/>
            <person name="Nakayama T."/>
            <person name="Kamikawa R."/>
            <person name="Inagaki Y."/>
            <person name="Hashimoto T."/>
        </authorList>
    </citation>
    <scope>NUCLEOTIDE SEQUENCE [LARGE SCALE GENOMIC DNA]</scope>
    <source>
        <strain evidence="2">NY0173</strain>
    </source>
</reference>
<organism evidence="2 3">
    <name type="scientific">Kipferlia bialata</name>
    <dbReference type="NCBI Taxonomy" id="797122"/>
    <lineage>
        <taxon>Eukaryota</taxon>
        <taxon>Metamonada</taxon>
        <taxon>Carpediemonas-like organisms</taxon>
        <taxon>Kipferlia</taxon>
    </lineage>
</organism>
<protein>
    <submittedName>
        <fullName evidence="2">Selenoprotein, Rdx type</fullName>
    </submittedName>
</protein>
<sequence length="45" mass="4828">AVFDEDDTAPRGAFEVSVDGTVVYSMLETGEMPSPAHIADLIRSM</sequence>
<gene>
    <name evidence="2" type="ORF">KIPB_014479</name>
</gene>
<dbReference type="InterPro" id="IPR011893">
    <property type="entry name" value="Selenoprotein_Rdx-typ"/>
</dbReference>
<name>A0A9K3DAJ8_9EUKA</name>
<comment type="caution">
    <text evidence="2">The sequence shown here is derived from an EMBL/GenBank/DDBJ whole genome shotgun (WGS) entry which is preliminary data.</text>
</comment>